<name>A0AA92TNW3_9BACT</name>
<dbReference type="AlphaFoldDB" id="A0AA92TNW3"/>
<dbReference type="Proteomes" id="UP000286113">
    <property type="component" value="Unassembled WGS sequence"/>
</dbReference>
<gene>
    <name evidence="1" type="ORF">DWX90_00940</name>
</gene>
<dbReference type="EMBL" id="QRVN01000001">
    <property type="protein sequence ID" value="RGS49052.1"/>
    <property type="molecule type" value="Genomic_DNA"/>
</dbReference>
<dbReference type="InterPro" id="IPR014942">
    <property type="entry name" value="AbiEii"/>
</dbReference>
<dbReference type="Pfam" id="PF08843">
    <property type="entry name" value="AbiEii"/>
    <property type="match status" value="1"/>
</dbReference>
<sequence>MSLKISSEKINNPFLVDLLEKLADSFRKMDHDFFIIGATARDIIIQQMLNTSSRRKTRDLDLAIAVPNWQEFDKIKNSLIADGFEKDKAKHQRFYYGDYEIDVVPYGYVAKEDDNIYWPPEETIAMSVKGFDEVLSDAITVSIDDRFTVKIASLHGLFLLKFNAWMDRHLTTNKDAEDMSFILDNYFMANLNRETYMEVYDWEDFDEYVAGGYWLANDLTKLLNRDQLAYYADKIDEELQLEERSYLISQTLNSQSGLNYDQVRRTWQVISEVFRSAAEEGIYNDRYKIL</sequence>
<dbReference type="Gene3D" id="3.30.460.40">
    <property type="match status" value="1"/>
</dbReference>
<protein>
    <submittedName>
        <fullName evidence="1">Nucleotidyltransferase</fullName>
    </submittedName>
</protein>
<reference evidence="1 2" key="1">
    <citation type="submission" date="2018-08" db="EMBL/GenBank/DDBJ databases">
        <title>A genome reference for cultivated species of the human gut microbiota.</title>
        <authorList>
            <person name="Zou Y."/>
            <person name="Xue W."/>
            <person name="Luo G."/>
        </authorList>
    </citation>
    <scope>NUCLEOTIDE SEQUENCE [LARGE SCALE GENOMIC DNA]</scope>
    <source>
        <strain evidence="1 2">AF22-1</strain>
    </source>
</reference>
<organism evidence="1 2">
    <name type="scientific">Segatella copri</name>
    <dbReference type="NCBI Taxonomy" id="165179"/>
    <lineage>
        <taxon>Bacteria</taxon>
        <taxon>Pseudomonadati</taxon>
        <taxon>Bacteroidota</taxon>
        <taxon>Bacteroidia</taxon>
        <taxon>Bacteroidales</taxon>
        <taxon>Prevotellaceae</taxon>
        <taxon>Segatella</taxon>
    </lineage>
</organism>
<proteinExistence type="predicted"/>
<evidence type="ECO:0000313" key="2">
    <source>
        <dbReference type="Proteomes" id="UP000286113"/>
    </source>
</evidence>
<comment type="caution">
    <text evidence="1">The sequence shown here is derived from an EMBL/GenBank/DDBJ whole genome shotgun (WGS) entry which is preliminary data.</text>
</comment>
<accession>A0AA92TNW3</accession>
<evidence type="ECO:0000313" key="1">
    <source>
        <dbReference type="EMBL" id="RGS49052.1"/>
    </source>
</evidence>